<dbReference type="AlphaFoldDB" id="A0A0F9YIP4"/>
<evidence type="ECO:0000313" key="2">
    <source>
        <dbReference type="Proteomes" id="UP000034803"/>
    </source>
</evidence>
<dbReference type="EMBL" id="LBOI01000013">
    <property type="protein sequence ID" value="KKP31223.1"/>
    <property type="molecule type" value="Genomic_DNA"/>
</dbReference>
<reference evidence="1 2" key="1">
    <citation type="journal article" date="2015" name="Nature">
        <title>rRNA introns, odd ribosomes, and small enigmatic genomes across a large radiation of phyla.</title>
        <authorList>
            <person name="Brown C.T."/>
            <person name="Hug L.A."/>
            <person name="Thomas B.C."/>
            <person name="Sharon I."/>
            <person name="Castelle C.J."/>
            <person name="Singh A."/>
            <person name="Wilkins M.J."/>
            <person name="Williams K.H."/>
            <person name="Banfield J.F."/>
        </authorList>
    </citation>
    <scope>NUCLEOTIDE SEQUENCE [LARGE SCALE GENOMIC DNA]</scope>
</reference>
<proteinExistence type="predicted"/>
<name>A0A0F9YIP4_9BACT</name>
<accession>A0A0F9YIP4</accession>
<protein>
    <submittedName>
        <fullName evidence="1">Uncharacterized protein</fullName>
    </submittedName>
</protein>
<gene>
    <name evidence="1" type="ORF">UR21_C0013G0017</name>
</gene>
<comment type="caution">
    <text evidence="1">The sequence shown here is derived from an EMBL/GenBank/DDBJ whole genome shotgun (WGS) entry which is preliminary data.</text>
</comment>
<organism evidence="1 2">
    <name type="scientific">Candidatus Woesebacteria bacterium GW2011_GWC2_31_9</name>
    <dbReference type="NCBI Taxonomy" id="1618586"/>
    <lineage>
        <taxon>Bacteria</taxon>
        <taxon>Candidatus Woeseibacteriota</taxon>
    </lineage>
</organism>
<evidence type="ECO:0000313" key="1">
    <source>
        <dbReference type="EMBL" id="KKP31223.1"/>
    </source>
</evidence>
<sequence>MLIENGAKVEIDESHRGITHTTVTASNGKIIFDRMATVGTENNNKHFFEVNYHNLIPKKLENSEILPLEVNKYPCGIIHTIKRSTDGKIIFDRMENINKKLSKSYRSF</sequence>
<dbReference type="Proteomes" id="UP000034803">
    <property type="component" value="Unassembled WGS sequence"/>
</dbReference>